<comment type="caution">
    <text evidence="2">The sequence shown here is derived from an EMBL/GenBank/DDBJ whole genome shotgun (WGS) entry which is preliminary data.</text>
</comment>
<feature type="transmembrane region" description="Helical" evidence="1">
    <location>
        <begin position="34"/>
        <end position="56"/>
    </location>
</feature>
<dbReference type="EMBL" id="NBII01000008">
    <property type="protein sequence ID" value="PAV16747.1"/>
    <property type="molecule type" value="Genomic_DNA"/>
</dbReference>
<keyword evidence="1" id="KW-0812">Transmembrane</keyword>
<reference evidence="2 3" key="1">
    <citation type="journal article" date="2017" name="Mol. Ecol.">
        <title>Comparative and population genomic landscape of Phellinus noxius: A hypervariable fungus causing root rot in trees.</title>
        <authorList>
            <person name="Chung C.L."/>
            <person name="Lee T.J."/>
            <person name="Akiba M."/>
            <person name="Lee H.H."/>
            <person name="Kuo T.H."/>
            <person name="Liu D."/>
            <person name="Ke H.M."/>
            <person name="Yokoi T."/>
            <person name="Roa M.B."/>
            <person name="Lu M.J."/>
            <person name="Chang Y.Y."/>
            <person name="Ann P.J."/>
            <person name="Tsai J.N."/>
            <person name="Chen C.Y."/>
            <person name="Tzean S.S."/>
            <person name="Ota Y."/>
            <person name="Hattori T."/>
            <person name="Sahashi N."/>
            <person name="Liou R.F."/>
            <person name="Kikuchi T."/>
            <person name="Tsai I.J."/>
        </authorList>
    </citation>
    <scope>NUCLEOTIDE SEQUENCE [LARGE SCALE GENOMIC DNA]</scope>
    <source>
        <strain evidence="2 3">FFPRI411160</strain>
    </source>
</reference>
<evidence type="ECO:0000313" key="2">
    <source>
        <dbReference type="EMBL" id="PAV16747.1"/>
    </source>
</evidence>
<keyword evidence="1" id="KW-1133">Transmembrane helix</keyword>
<gene>
    <name evidence="2" type="ORF">PNOK_0836700</name>
</gene>
<sequence>MGSVGAESISDTLSVCTETGDIEENLWYLALTDWLFAMFVGLVLMALALYKAAIYWKESSGFKGFTLIRVAIRDQGIYYLLVIACCILNTTGPFVISQKPILDVILVGLGNPTFLSVLGSRLLFNLKEAGEYGVNIGTNYRSNTLSQLQFAGEHPPESEPYT</sequence>
<feature type="transmembrane region" description="Helical" evidence="1">
    <location>
        <begin position="77"/>
        <end position="96"/>
    </location>
</feature>
<organism evidence="2 3">
    <name type="scientific">Pyrrhoderma noxium</name>
    <dbReference type="NCBI Taxonomy" id="2282107"/>
    <lineage>
        <taxon>Eukaryota</taxon>
        <taxon>Fungi</taxon>
        <taxon>Dikarya</taxon>
        <taxon>Basidiomycota</taxon>
        <taxon>Agaricomycotina</taxon>
        <taxon>Agaricomycetes</taxon>
        <taxon>Hymenochaetales</taxon>
        <taxon>Hymenochaetaceae</taxon>
        <taxon>Pyrrhoderma</taxon>
    </lineage>
</organism>
<keyword evidence="1" id="KW-0472">Membrane</keyword>
<name>A0A286UB15_9AGAM</name>
<dbReference type="Proteomes" id="UP000217199">
    <property type="component" value="Unassembled WGS sequence"/>
</dbReference>
<dbReference type="InParanoid" id="A0A286UB15"/>
<dbReference type="AlphaFoldDB" id="A0A286UB15"/>
<protein>
    <submittedName>
        <fullName evidence="2">Uncharacterized protein</fullName>
    </submittedName>
</protein>
<feature type="transmembrane region" description="Helical" evidence="1">
    <location>
        <begin position="102"/>
        <end position="124"/>
    </location>
</feature>
<accession>A0A286UB15</accession>
<proteinExistence type="predicted"/>
<evidence type="ECO:0000313" key="3">
    <source>
        <dbReference type="Proteomes" id="UP000217199"/>
    </source>
</evidence>
<evidence type="ECO:0000256" key="1">
    <source>
        <dbReference type="SAM" id="Phobius"/>
    </source>
</evidence>
<keyword evidence="3" id="KW-1185">Reference proteome</keyword>
<dbReference type="OrthoDB" id="2638860at2759"/>